<evidence type="ECO:0000256" key="5">
    <source>
        <dbReference type="SAM" id="MobiDB-lite"/>
    </source>
</evidence>
<dbReference type="Gene3D" id="1.10.287.70">
    <property type="match status" value="1"/>
</dbReference>
<dbReference type="Proteomes" id="UP001189429">
    <property type="component" value="Unassembled WGS sequence"/>
</dbReference>
<sequence>MAALPVCVMQGDFLDGVVESALRTMADQLKAEYRKELSRALEAADLEAASGAGASRTDAPQVTVPPPTLNTPLAEVGEGQLDLVGELRTTASVPGPPAREHGSTVRRVRMSRLAPEHAVAWRQSCTSNGINNNNNNNGRGTQLSTAWELAWEAEAPFGSRNTVRHNDRWQGRLAEVDTDAIKSMREEEIAREEALLARLGQSTSMPSVPAAGEASRCRIFLYRAITSPRFGSADFGMGFVIILNALTIGTETSLARRGGHIPTSLRVAEYTFVIIYCVELAMRLYVLGKQKAFSNHWVKFDALMVAAGLLNLLFTLTAFGGDPAAAVVDSANMLKMIRLFRLAKTVRVVVQFRTLWMLVQGLMYAVMPMFWTAILMLVVIYVFAVIAMEFILVSEDNEAYNAPARNFDTIGESMISGGL</sequence>
<evidence type="ECO:0000259" key="7">
    <source>
        <dbReference type="Pfam" id="PF00520"/>
    </source>
</evidence>
<dbReference type="Pfam" id="PF00520">
    <property type="entry name" value="Ion_trans"/>
    <property type="match status" value="1"/>
</dbReference>
<proteinExistence type="predicted"/>
<comment type="subcellular location">
    <subcellularLocation>
        <location evidence="1">Membrane</location>
        <topology evidence="1">Multi-pass membrane protein</topology>
    </subcellularLocation>
</comment>
<evidence type="ECO:0000256" key="3">
    <source>
        <dbReference type="ARBA" id="ARBA00022989"/>
    </source>
</evidence>
<evidence type="ECO:0000313" key="8">
    <source>
        <dbReference type="EMBL" id="CAK0839494.1"/>
    </source>
</evidence>
<feature type="transmembrane region" description="Helical" evidence="6">
    <location>
        <begin position="348"/>
        <end position="367"/>
    </location>
</feature>
<keyword evidence="3 6" id="KW-1133">Transmembrane helix</keyword>
<dbReference type="EMBL" id="CAUYUJ010014299">
    <property type="protein sequence ID" value="CAK0839494.1"/>
    <property type="molecule type" value="Genomic_DNA"/>
</dbReference>
<feature type="domain" description="Ion transport" evidence="7">
    <location>
        <begin position="235"/>
        <end position="416"/>
    </location>
</feature>
<evidence type="ECO:0000256" key="4">
    <source>
        <dbReference type="ARBA" id="ARBA00023136"/>
    </source>
</evidence>
<organism evidence="8 9">
    <name type="scientific">Prorocentrum cordatum</name>
    <dbReference type="NCBI Taxonomy" id="2364126"/>
    <lineage>
        <taxon>Eukaryota</taxon>
        <taxon>Sar</taxon>
        <taxon>Alveolata</taxon>
        <taxon>Dinophyceae</taxon>
        <taxon>Prorocentrales</taxon>
        <taxon>Prorocentraceae</taxon>
        <taxon>Prorocentrum</taxon>
    </lineage>
</organism>
<feature type="transmembrane region" description="Helical" evidence="6">
    <location>
        <begin position="235"/>
        <end position="255"/>
    </location>
</feature>
<protein>
    <recommendedName>
        <fullName evidence="7">Ion transport domain-containing protein</fullName>
    </recommendedName>
</protein>
<evidence type="ECO:0000256" key="2">
    <source>
        <dbReference type="ARBA" id="ARBA00022692"/>
    </source>
</evidence>
<dbReference type="InterPro" id="IPR043203">
    <property type="entry name" value="VGCC_Ca_Na"/>
</dbReference>
<keyword evidence="9" id="KW-1185">Reference proteome</keyword>
<name>A0ABN9T3E8_9DINO</name>
<keyword evidence="2 6" id="KW-0812">Transmembrane</keyword>
<evidence type="ECO:0000256" key="6">
    <source>
        <dbReference type="SAM" id="Phobius"/>
    </source>
</evidence>
<feature type="transmembrane region" description="Helical" evidence="6">
    <location>
        <begin position="306"/>
        <end position="328"/>
    </location>
</feature>
<evidence type="ECO:0000313" key="9">
    <source>
        <dbReference type="Proteomes" id="UP001189429"/>
    </source>
</evidence>
<feature type="transmembrane region" description="Helical" evidence="6">
    <location>
        <begin position="373"/>
        <end position="393"/>
    </location>
</feature>
<reference evidence="8" key="1">
    <citation type="submission" date="2023-10" db="EMBL/GenBank/DDBJ databases">
        <authorList>
            <person name="Chen Y."/>
            <person name="Shah S."/>
            <person name="Dougan E. K."/>
            <person name="Thang M."/>
            <person name="Chan C."/>
        </authorList>
    </citation>
    <scope>NUCLEOTIDE SEQUENCE [LARGE SCALE GENOMIC DNA]</scope>
</reference>
<dbReference type="InterPro" id="IPR005821">
    <property type="entry name" value="Ion_trans_dom"/>
</dbReference>
<dbReference type="PANTHER" id="PTHR10037:SF62">
    <property type="entry name" value="SODIUM CHANNEL PROTEIN 60E"/>
    <property type="match status" value="1"/>
</dbReference>
<gene>
    <name evidence="8" type="ORF">PCOR1329_LOCUS35163</name>
</gene>
<comment type="caution">
    <text evidence="8">The sequence shown here is derived from an EMBL/GenBank/DDBJ whole genome shotgun (WGS) entry which is preliminary data.</text>
</comment>
<accession>A0ABN9T3E8</accession>
<dbReference type="SUPFAM" id="SSF81324">
    <property type="entry name" value="Voltage-gated potassium channels"/>
    <property type="match status" value="1"/>
</dbReference>
<dbReference type="Gene3D" id="1.20.120.350">
    <property type="entry name" value="Voltage-gated potassium channels. Chain C"/>
    <property type="match status" value="1"/>
</dbReference>
<keyword evidence="4 6" id="KW-0472">Membrane</keyword>
<dbReference type="InterPro" id="IPR027359">
    <property type="entry name" value="Volt_channel_dom_sf"/>
</dbReference>
<feature type="transmembrane region" description="Helical" evidence="6">
    <location>
        <begin position="267"/>
        <end position="286"/>
    </location>
</feature>
<evidence type="ECO:0000256" key="1">
    <source>
        <dbReference type="ARBA" id="ARBA00004141"/>
    </source>
</evidence>
<dbReference type="PANTHER" id="PTHR10037">
    <property type="entry name" value="VOLTAGE-GATED CATION CHANNEL CALCIUM AND SODIUM"/>
    <property type="match status" value="1"/>
</dbReference>
<feature type="region of interest" description="Disordered" evidence="5">
    <location>
        <begin position="51"/>
        <end position="74"/>
    </location>
</feature>